<sequence>RMPAITVVTPPATPPVTLTEIKSHLRLEISDSTQDVLLTDLAEAATESLKEFLNRALVSQTVDYTIDRFPGVDYIKLPGGDLQSITSLTYTDSAGSPTIFAASNYFALTNRVPGRLNLGFQKLWPTATLQPRGGIVIRYIVGYGAAPAVPAAIKQALLMQVGGMFMARADVIIGQGLTPVTLDRAITNLRGPYQIRDFDSLPP</sequence>
<dbReference type="AlphaFoldDB" id="A0A0F8XG51"/>
<dbReference type="CDD" id="cd08054">
    <property type="entry name" value="gp6"/>
    <property type="match status" value="1"/>
</dbReference>
<organism evidence="1">
    <name type="scientific">marine sediment metagenome</name>
    <dbReference type="NCBI Taxonomy" id="412755"/>
    <lineage>
        <taxon>unclassified sequences</taxon>
        <taxon>metagenomes</taxon>
        <taxon>ecological metagenomes</taxon>
    </lineage>
</organism>
<evidence type="ECO:0000313" key="1">
    <source>
        <dbReference type="EMBL" id="KKK68147.1"/>
    </source>
</evidence>
<dbReference type="Pfam" id="PF05135">
    <property type="entry name" value="Phage_connect_1"/>
    <property type="match status" value="1"/>
</dbReference>
<name>A0A0F8XG51_9ZZZZ</name>
<proteinExistence type="predicted"/>
<dbReference type="Gene3D" id="1.10.3230.30">
    <property type="entry name" value="Phage gp6-like head-tail connector protein"/>
    <property type="match status" value="1"/>
</dbReference>
<comment type="caution">
    <text evidence="1">The sequence shown here is derived from an EMBL/GenBank/DDBJ whole genome shotgun (WGS) entry which is preliminary data.</text>
</comment>
<dbReference type="EMBL" id="LAZR01059272">
    <property type="protein sequence ID" value="KKK68147.1"/>
    <property type="molecule type" value="Genomic_DNA"/>
</dbReference>
<dbReference type="NCBIfam" id="TIGR02215">
    <property type="entry name" value="phage_chp_gp8"/>
    <property type="match status" value="1"/>
</dbReference>
<protein>
    <submittedName>
        <fullName evidence="1">Uncharacterized protein</fullName>
    </submittedName>
</protein>
<dbReference type="InterPro" id="IPR021146">
    <property type="entry name" value="Phage_gp6-like_head-tail"/>
</dbReference>
<accession>A0A0F8XG51</accession>
<gene>
    <name evidence="1" type="ORF">LCGC14_2946990</name>
</gene>
<reference evidence="1" key="1">
    <citation type="journal article" date="2015" name="Nature">
        <title>Complex archaea that bridge the gap between prokaryotes and eukaryotes.</title>
        <authorList>
            <person name="Spang A."/>
            <person name="Saw J.H."/>
            <person name="Jorgensen S.L."/>
            <person name="Zaremba-Niedzwiedzka K."/>
            <person name="Martijn J."/>
            <person name="Lind A.E."/>
            <person name="van Eijk R."/>
            <person name="Schleper C."/>
            <person name="Guy L."/>
            <person name="Ettema T.J."/>
        </authorList>
    </citation>
    <scope>NUCLEOTIDE SEQUENCE</scope>
</reference>
<feature type="non-terminal residue" evidence="1">
    <location>
        <position position="1"/>
    </location>
</feature>
<dbReference type="InterPro" id="IPR011738">
    <property type="entry name" value="Phage_CHP"/>
</dbReference>